<dbReference type="InterPro" id="IPR058637">
    <property type="entry name" value="YknX-like_C"/>
</dbReference>
<accession>A0ABS8BUP8</accession>
<keyword evidence="3" id="KW-0732">Signal</keyword>
<dbReference type="InterPro" id="IPR058792">
    <property type="entry name" value="Beta-barrel_RND_2"/>
</dbReference>
<dbReference type="Gene3D" id="1.10.287.470">
    <property type="entry name" value="Helix hairpin bin"/>
    <property type="match status" value="1"/>
</dbReference>
<evidence type="ECO:0000256" key="3">
    <source>
        <dbReference type="SAM" id="SignalP"/>
    </source>
</evidence>
<feature type="signal peptide" evidence="3">
    <location>
        <begin position="1"/>
        <end position="18"/>
    </location>
</feature>
<comment type="similarity">
    <text evidence="1">Belongs to the membrane fusion protein (MFP) (TC 8.A.1) family.</text>
</comment>
<proteinExistence type="inferred from homology"/>
<evidence type="ECO:0000259" key="6">
    <source>
        <dbReference type="Pfam" id="PF25989"/>
    </source>
</evidence>
<dbReference type="InterPro" id="IPR006143">
    <property type="entry name" value="RND_pump_MFP"/>
</dbReference>
<keyword evidence="8" id="KW-1185">Reference proteome</keyword>
<keyword evidence="2" id="KW-0175">Coiled coil</keyword>
<dbReference type="PROSITE" id="PS51257">
    <property type="entry name" value="PROKAR_LIPOPROTEIN"/>
    <property type="match status" value="1"/>
</dbReference>
<feature type="domain" description="CusB-like beta-barrel" evidence="5">
    <location>
        <begin position="204"/>
        <end position="275"/>
    </location>
</feature>
<reference evidence="7" key="1">
    <citation type="submission" date="2021-10" db="EMBL/GenBank/DDBJ databases">
        <title>Loktanella gaetbuli sp. nov., isolated from a tidal flat.</title>
        <authorList>
            <person name="Park S."/>
            <person name="Yoon J.-H."/>
        </authorList>
    </citation>
    <scope>NUCLEOTIDE SEQUENCE</scope>
    <source>
        <strain evidence="7">TSTF-M6</strain>
    </source>
</reference>
<evidence type="ECO:0000259" key="4">
    <source>
        <dbReference type="Pfam" id="PF25917"/>
    </source>
</evidence>
<dbReference type="Gene3D" id="2.40.420.20">
    <property type="match status" value="1"/>
</dbReference>
<sequence>MGRVFKVLFGLCVVGACAAAGLWGTQALLSGEAEAGGPPPQSKVAVGVTRPQTQTIDDAITAVGTLMPLRTVALTPTVPGRVTAVPVSSGDQVAPGDLLIQLDDRAARATLAEAEASLAETSQELARVDELADRNTAAETRLESARAAYARAEAAVMQARAALDDLSITAPFAGTLGLIDVEPGAVLDGSMPVTDLSDLSVVQVSASLPERYYERVAPGQGVTITTPAYPDANFEGEVTVRAPQIDLATRSFTIRAEIPNPDGQLVGGMFADARLVFDTYDGLAVPDDAIISEGLTTYVYVARDSAAVRTDVVVGSSLGALTEVREGLSQDDEVVISGWDNLTDGAPVEIVDDAAAVTDE</sequence>
<dbReference type="EMBL" id="JAJATZ010000004">
    <property type="protein sequence ID" value="MCB5199460.1"/>
    <property type="molecule type" value="Genomic_DNA"/>
</dbReference>
<feature type="domain" description="Multidrug resistance protein MdtA-like barrel-sandwich hybrid" evidence="4">
    <location>
        <begin position="70"/>
        <end position="188"/>
    </location>
</feature>
<evidence type="ECO:0000256" key="2">
    <source>
        <dbReference type="SAM" id="Coils"/>
    </source>
</evidence>
<dbReference type="PANTHER" id="PTHR30469:SF11">
    <property type="entry name" value="BLL4320 PROTEIN"/>
    <property type="match status" value="1"/>
</dbReference>
<dbReference type="Gene3D" id="2.40.30.170">
    <property type="match status" value="1"/>
</dbReference>
<dbReference type="PANTHER" id="PTHR30469">
    <property type="entry name" value="MULTIDRUG RESISTANCE PROTEIN MDTA"/>
    <property type="match status" value="1"/>
</dbReference>
<dbReference type="Pfam" id="PF25917">
    <property type="entry name" value="BSH_RND"/>
    <property type="match status" value="1"/>
</dbReference>
<dbReference type="NCBIfam" id="TIGR01730">
    <property type="entry name" value="RND_mfp"/>
    <property type="match status" value="1"/>
</dbReference>
<dbReference type="Pfam" id="PF25954">
    <property type="entry name" value="Beta-barrel_RND_2"/>
    <property type="match status" value="1"/>
</dbReference>
<dbReference type="RefSeq" id="WP_226748199.1">
    <property type="nucleotide sequence ID" value="NZ_JAJATZ010000004.1"/>
</dbReference>
<dbReference type="Proteomes" id="UP001138961">
    <property type="component" value="Unassembled WGS sequence"/>
</dbReference>
<organism evidence="7 8">
    <name type="scientific">Loktanella gaetbuli</name>
    <dbReference type="NCBI Taxonomy" id="2881335"/>
    <lineage>
        <taxon>Bacteria</taxon>
        <taxon>Pseudomonadati</taxon>
        <taxon>Pseudomonadota</taxon>
        <taxon>Alphaproteobacteria</taxon>
        <taxon>Rhodobacterales</taxon>
        <taxon>Roseobacteraceae</taxon>
        <taxon>Loktanella</taxon>
    </lineage>
</organism>
<feature type="coiled-coil region" evidence="2">
    <location>
        <begin position="111"/>
        <end position="169"/>
    </location>
</feature>
<comment type="caution">
    <text evidence="7">The sequence shown here is derived from an EMBL/GenBank/DDBJ whole genome shotgun (WGS) entry which is preliminary data.</text>
</comment>
<evidence type="ECO:0000313" key="7">
    <source>
        <dbReference type="EMBL" id="MCB5199460.1"/>
    </source>
</evidence>
<feature type="domain" description="YknX-like C-terminal permuted SH3-like" evidence="6">
    <location>
        <begin position="282"/>
        <end position="350"/>
    </location>
</feature>
<name>A0ABS8BUP8_9RHOB</name>
<dbReference type="SUPFAM" id="SSF111369">
    <property type="entry name" value="HlyD-like secretion proteins"/>
    <property type="match status" value="1"/>
</dbReference>
<protein>
    <submittedName>
        <fullName evidence="7">Efflux RND transporter periplasmic adaptor subunit</fullName>
    </submittedName>
</protein>
<gene>
    <name evidence="7" type="ORF">LGQ03_09430</name>
</gene>
<evidence type="ECO:0000259" key="5">
    <source>
        <dbReference type="Pfam" id="PF25954"/>
    </source>
</evidence>
<dbReference type="InterPro" id="IPR058625">
    <property type="entry name" value="MdtA-like_BSH"/>
</dbReference>
<dbReference type="Gene3D" id="2.40.50.100">
    <property type="match status" value="1"/>
</dbReference>
<evidence type="ECO:0000313" key="8">
    <source>
        <dbReference type="Proteomes" id="UP001138961"/>
    </source>
</evidence>
<dbReference type="Pfam" id="PF25989">
    <property type="entry name" value="YknX_C"/>
    <property type="match status" value="1"/>
</dbReference>
<feature type="chain" id="PRO_5045050653" evidence="3">
    <location>
        <begin position="19"/>
        <end position="360"/>
    </location>
</feature>
<evidence type="ECO:0000256" key="1">
    <source>
        <dbReference type="ARBA" id="ARBA00009477"/>
    </source>
</evidence>